<feature type="transmembrane region" description="Helical" evidence="8">
    <location>
        <begin position="88"/>
        <end position="113"/>
    </location>
</feature>
<keyword evidence="7 10" id="KW-0407">Ion channel</keyword>
<evidence type="ECO:0000256" key="4">
    <source>
        <dbReference type="ARBA" id="ARBA00022989"/>
    </source>
</evidence>
<proteinExistence type="predicted"/>
<dbReference type="PANTHER" id="PTHR11537:SF254">
    <property type="entry name" value="POTASSIUM VOLTAGE-GATED CHANNEL PROTEIN SHAB"/>
    <property type="match status" value="1"/>
</dbReference>
<name>A0A919FYX1_9ACTN</name>
<evidence type="ECO:0000256" key="3">
    <source>
        <dbReference type="ARBA" id="ARBA00022692"/>
    </source>
</evidence>
<accession>A0A919FYX1</accession>
<dbReference type="GO" id="GO:0008076">
    <property type="term" value="C:voltage-gated potassium channel complex"/>
    <property type="evidence" value="ECO:0007669"/>
    <property type="project" value="InterPro"/>
</dbReference>
<sequence length="166" mass="18058">MPPSSFLYVLRRLLRSARGGSRHVRAAAWATGFTALFLLAGSWAIVPVEEGAPRATLTTFPRALWWSIETATTVGYGDFFPVTAGGRVIAALMMLVGIAAFSIVTAAIATWFVDRAAGDMRRMAAEADRLEHGAESKAVHELHSLHDRFDHVEELLRAPGPTGRTR</sequence>
<evidence type="ECO:0000256" key="5">
    <source>
        <dbReference type="ARBA" id="ARBA00023065"/>
    </source>
</evidence>
<dbReference type="PRINTS" id="PR00169">
    <property type="entry name" value="KCHANNEL"/>
</dbReference>
<reference evidence="10" key="1">
    <citation type="journal article" date="2014" name="Int. J. Syst. Evol. Microbiol.">
        <title>Complete genome sequence of Corynebacterium casei LMG S-19264T (=DSM 44701T), isolated from a smear-ripened cheese.</title>
        <authorList>
            <consortium name="US DOE Joint Genome Institute (JGI-PGF)"/>
            <person name="Walter F."/>
            <person name="Albersmeier A."/>
            <person name="Kalinowski J."/>
            <person name="Ruckert C."/>
        </authorList>
    </citation>
    <scope>NUCLEOTIDE SEQUENCE</scope>
    <source>
        <strain evidence="10">JCM 5069</strain>
    </source>
</reference>
<keyword evidence="3 8" id="KW-0812">Transmembrane</keyword>
<reference evidence="10" key="2">
    <citation type="submission" date="2020-09" db="EMBL/GenBank/DDBJ databases">
        <authorList>
            <person name="Sun Q."/>
            <person name="Ohkuma M."/>
        </authorList>
    </citation>
    <scope>NUCLEOTIDE SEQUENCE</scope>
    <source>
        <strain evidence="10">JCM 5069</strain>
    </source>
</reference>
<dbReference type="Gene3D" id="1.20.5.110">
    <property type="match status" value="1"/>
</dbReference>
<dbReference type="InterPro" id="IPR013099">
    <property type="entry name" value="K_chnl_dom"/>
</dbReference>
<evidence type="ECO:0000256" key="8">
    <source>
        <dbReference type="SAM" id="Phobius"/>
    </source>
</evidence>
<evidence type="ECO:0000259" key="9">
    <source>
        <dbReference type="Pfam" id="PF07885"/>
    </source>
</evidence>
<dbReference type="Pfam" id="PF07885">
    <property type="entry name" value="Ion_trans_2"/>
    <property type="match status" value="1"/>
</dbReference>
<keyword evidence="2" id="KW-0813">Transport</keyword>
<feature type="domain" description="Potassium channel" evidence="9">
    <location>
        <begin position="35"/>
        <end position="113"/>
    </location>
</feature>
<evidence type="ECO:0000256" key="2">
    <source>
        <dbReference type="ARBA" id="ARBA00022448"/>
    </source>
</evidence>
<dbReference type="InterPro" id="IPR028325">
    <property type="entry name" value="VG_K_chnl"/>
</dbReference>
<evidence type="ECO:0000313" key="11">
    <source>
        <dbReference type="Proteomes" id="UP000603708"/>
    </source>
</evidence>
<dbReference type="SUPFAM" id="SSF81324">
    <property type="entry name" value="Voltage-gated potassium channels"/>
    <property type="match status" value="1"/>
</dbReference>
<evidence type="ECO:0000256" key="1">
    <source>
        <dbReference type="ARBA" id="ARBA00004141"/>
    </source>
</evidence>
<dbReference type="GO" id="GO:0001508">
    <property type="term" value="P:action potential"/>
    <property type="evidence" value="ECO:0007669"/>
    <property type="project" value="TreeGrafter"/>
</dbReference>
<dbReference type="EMBL" id="BNCD01000003">
    <property type="protein sequence ID" value="GHH74523.1"/>
    <property type="molecule type" value="Genomic_DNA"/>
</dbReference>
<keyword evidence="11" id="KW-1185">Reference proteome</keyword>
<organism evidence="10 11">
    <name type="scientific">Streptomyces sulfonofaciens</name>
    <dbReference type="NCBI Taxonomy" id="68272"/>
    <lineage>
        <taxon>Bacteria</taxon>
        <taxon>Bacillati</taxon>
        <taxon>Actinomycetota</taxon>
        <taxon>Actinomycetes</taxon>
        <taxon>Kitasatosporales</taxon>
        <taxon>Streptomycetaceae</taxon>
        <taxon>Streptomyces</taxon>
    </lineage>
</organism>
<comment type="subcellular location">
    <subcellularLocation>
        <location evidence="1">Membrane</location>
        <topology evidence="1">Multi-pass membrane protein</topology>
    </subcellularLocation>
</comment>
<protein>
    <submittedName>
        <fullName evidence="10">PH-gated potassium channel KcsA</fullName>
    </submittedName>
</protein>
<evidence type="ECO:0000256" key="7">
    <source>
        <dbReference type="ARBA" id="ARBA00023303"/>
    </source>
</evidence>
<keyword evidence="4 8" id="KW-1133">Transmembrane helix</keyword>
<comment type="caution">
    <text evidence="10">The sequence shown here is derived from an EMBL/GenBank/DDBJ whole genome shotgun (WGS) entry which is preliminary data.</text>
</comment>
<keyword evidence="5" id="KW-0406">Ion transport</keyword>
<dbReference type="AlphaFoldDB" id="A0A919FYX1"/>
<evidence type="ECO:0000313" key="10">
    <source>
        <dbReference type="EMBL" id="GHH74523.1"/>
    </source>
</evidence>
<dbReference type="RefSeq" id="WP_189930183.1">
    <property type="nucleotide sequence ID" value="NZ_BNCD01000003.1"/>
</dbReference>
<keyword evidence="6 8" id="KW-0472">Membrane</keyword>
<gene>
    <name evidence="10" type="primary">kcsA</name>
    <name evidence="10" type="ORF">GCM10018793_15950</name>
</gene>
<dbReference type="Proteomes" id="UP000603708">
    <property type="component" value="Unassembled WGS sequence"/>
</dbReference>
<dbReference type="PANTHER" id="PTHR11537">
    <property type="entry name" value="VOLTAGE-GATED POTASSIUM CHANNEL"/>
    <property type="match status" value="1"/>
</dbReference>
<evidence type="ECO:0000256" key="6">
    <source>
        <dbReference type="ARBA" id="ARBA00023136"/>
    </source>
</evidence>
<dbReference type="GO" id="GO:0005249">
    <property type="term" value="F:voltage-gated potassium channel activity"/>
    <property type="evidence" value="ECO:0007669"/>
    <property type="project" value="InterPro"/>
</dbReference>
<dbReference type="Gene3D" id="1.10.287.70">
    <property type="match status" value="1"/>
</dbReference>